<accession>A0A484MUP2</accession>
<reference evidence="9 10" key="1">
    <citation type="submission" date="2018-04" db="EMBL/GenBank/DDBJ databases">
        <authorList>
            <person name="Vogel A."/>
        </authorList>
    </citation>
    <scope>NUCLEOTIDE SEQUENCE [LARGE SCALE GENOMIC DNA]</scope>
</reference>
<comment type="cofactor">
    <cofactor evidence="1">
        <name>Fe(2+)</name>
        <dbReference type="ChEBI" id="CHEBI:29033"/>
    </cofactor>
</comment>
<proteinExistence type="inferred from homology"/>
<protein>
    <recommendedName>
        <fullName evidence="3">cysteine dioxygenase</fullName>
        <ecNumber evidence="3">1.13.11.20</ecNumber>
    </recommendedName>
</protein>
<keyword evidence="10" id="KW-1185">Reference proteome</keyword>
<dbReference type="InterPro" id="IPR012864">
    <property type="entry name" value="PCO/ADO"/>
</dbReference>
<dbReference type="SUPFAM" id="SSF51182">
    <property type="entry name" value="RmlC-like cupins"/>
    <property type="match status" value="1"/>
</dbReference>
<comment type="catalytic activity">
    <reaction evidence="7">
        <text>L-cysteine + O2 = 3-sulfino-L-alanine + H(+)</text>
        <dbReference type="Rhea" id="RHEA:20441"/>
        <dbReference type="ChEBI" id="CHEBI:15378"/>
        <dbReference type="ChEBI" id="CHEBI:15379"/>
        <dbReference type="ChEBI" id="CHEBI:35235"/>
        <dbReference type="ChEBI" id="CHEBI:61085"/>
        <dbReference type="EC" id="1.13.11.20"/>
    </reaction>
    <physiologicalReaction direction="left-to-right" evidence="7">
        <dbReference type="Rhea" id="RHEA:20442"/>
    </physiologicalReaction>
</comment>
<evidence type="ECO:0000256" key="5">
    <source>
        <dbReference type="ARBA" id="ARBA00023002"/>
    </source>
</evidence>
<dbReference type="InterPro" id="IPR011051">
    <property type="entry name" value="RmlC_Cupin_sf"/>
</dbReference>
<dbReference type="Proteomes" id="UP000595140">
    <property type="component" value="Unassembled WGS sequence"/>
</dbReference>
<evidence type="ECO:0000313" key="9">
    <source>
        <dbReference type="EMBL" id="VFQ91906.1"/>
    </source>
</evidence>
<keyword evidence="6" id="KW-0408">Iron</keyword>
<dbReference type="EC" id="1.13.11.20" evidence="3"/>
<dbReference type="GO" id="GO:0070483">
    <property type="term" value="P:detection of hypoxia"/>
    <property type="evidence" value="ECO:0007669"/>
    <property type="project" value="UniProtKB-ARBA"/>
</dbReference>
<evidence type="ECO:0000256" key="1">
    <source>
        <dbReference type="ARBA" id="ARBA00001954"/>
    </source>
</evidence>
<evidence type="ECO:0000256" key="4">
    <source>
        <dbReference type="ARBA" id="ARBA00022723"/>
    </source>
</evidence>
<organism evidence="9 10">
    <name type="scientific">Cuscuta campestris</name>
    <dbReference type="NCBI Taxonomy" id="132261"/>
    <lineage>
        <taxon>Eukaryota</taxon>
        <taxon>Viridiplantae</taxon>
        <taxon>Streptophyta</taxon>
        <taxon>Embryophyta</taxon>
        <taxon>Tracheophyta</taxon>
        <taxon>Spermatophyta</taxon>
        <taxon>Magnoliopsida</taxon>
        <taxon>eudicotyledons</taxon>
        <taxon>Gunneridae</taxon>
        <taxon>Pentapetalae</taxon>
        <taxon>asterids</taxon>
        <taxon>lamiids</taxon>
        <taxon>Solanales</taxon>
        <taxon>Convolvulaceae</taxon>
        <taxon>Cuscuteae</taxon>
        <taxon>Cuscuta</taxon>
        <taxon>Cuscuta subgen. Grammica</taxon>
        <taxon>Cuscuta sect. Cleistogrammica</taxon>
    </lineage>
</organism>
<evidence type="ECO:0000256" key="2">
    <source>
        <dbReference type="ARBA" id="ARBA00006622"/>
    </source>
</evidence>
<dbReference type="PANTHER" id="PTHR22966:SF1">
    <property type="entry name" value="PLANT CYSTEINE OXIDASE 1"/>
    <property type="match status" value="1"/>
</dbReference>
<dbReference type="Gene3D" id="2.60.120.10">
    <property type="entry name" value="Jelly Rolls"/>
    <property type="match status" value="1"/>
</dbReference>
<name>A0A484MUP2_9ASTE</name>
<dbReference type="InterPro" id="IPR014710">
    <property type="entry name" value="RmlC-like_jellyroll"/>
</dbReference>
<dbReference type="GO" id="GO:0017172">
    <property type="term" value="F:cysteine dioxygenase activity"/>
    <property type="evidence" value="ECO:0007669"/>
    <property type="project" value="UniProtKB-EC"/>
</dbReference>
<comment type="similarity">
    <text evidence="2">Belongs to the cysteine dioxygenase family.</text>
</comment>
<keyword evidence="4" id="KW-0479">Metal-binding</keyword>
<dbReference type="Pfam" id="PF07847">
    <property type="entry name" value="PCO_ADO"/>
    <property type="match status" value="1"/>
</dbReference>
<dbReference type="GO" id="GO:0046872">
    <property type="term" value="F:metal ion binding"/>
    <property type="evidence" value="ECO:0007669"/>
    <property type="project" value="UniProtKB-KW"/>
</dbReference>
<dbReference type="CDD" id="cd20289">
    <property type="entry name" value="cupin_ADO"/>
    <property type="match status" value="1"/>
</dbReference>
<feature type="compositionally biased region" description="Basic and acidic residues" evidence="8">
    <location>
        <begin position="1"/>
        <end position="19"/>
    </location>
</feature>
<dbReference type="PANTHER" id="PTHR22966">
    <property type="entry name" value="2-AMINOETHANETHIOL DIOXYGENASE"/>
    <property type="match status" value="1"/>
</dbReference>
<evidence type="ECO:0000313" key="10">
    <source>
        <dbReference type="Proteomes" id="UP000595140"/>
    </source>
</evidence>
<keyword evidence="5" id="KW-0560">Oxidoreductase</keyword>
<dbReference type="AlphaFoldDB" id="A0A484MUP2"/>
<sequence length="304" mass="33936">MGIDKTASDRKGRSSEAKKQRNRQRRLHPVQNLYDTCKEVFADCRPDVVPSPENVERVKAILDKMSGTDVGLWPSQTFFKATGNDKPPRITYMGIHECDKFSIGIFCLPPSGVMPLHNHPGMTVFSKILFGKMHIQSYDWVDGDPNVDKSYNYLVSLEKDPNDGILFLTLDWRADWGLANVGMHAGNPSGVRLAKMKVNSDFSAPCKSSILYPKDCNMHCFRALTACAVLDVLVPPYNDLEGRHCQYYSEFPFSNGPGEEGVAQSAPEVPEEGPEKGYVWLKERAMPEDLAFVGALYKGPKLAK</sequence>
<dbReference type="EMBL" id="OOIL02004480">
    <property type="protein sequence ID" value="VFQ91906.1"/>
    <property type="molecule type" value="Genomic_DNA"/>
</dbReference>
<feature type="region of interest" description="Disordered" evidence="8">
    <location>
        <begin position="1"/>
        <end position="27"/>
    </location>
</feature>
<dbReference type="OrthoDB" id="271433at2759"/>
<evidence type="ECO:0000256" key="7">
    <source>
        <dbReference type="ARBA" id="ARBA00024284"/>
    </source>
</evidence>
<evidence type="ECO:0000256" key="3">
    <source>
        <dbReference type="ARBA" id="ARBA00013133"/>
    </source>
</evidence>
<evidence type="ECO:0000256" key="6">
    <source>
        <dbReference type="ARBA" id="ARBA00023004"/>
    </source>
</evidence>
<evidence type="ECO:0000256" key="8">
    <source>
        <dbReference type="SAM" id="MobiDB-lite"/>
    </source>
</evidence>
<gene>
    <name evidence="9" type="ORF">CCAM_LOCUS33682</name>
</gene>